<feature type="region of interest" description="Disordered" evidence="1">
    <location>
        <begin position="1"/>
        <end position="59"/>
    </location>
</feature>
<evidence type="ECO:0000256" key="1">
    <source>
        <dbReference type="SAM" id="MobiDB-lite"/>
    </source>
</evidence>
<name>A0ABU6SJ69_9FABA</name>
<proteinExistence type="predicted"/>
<sequence length="75" mass="8726">MTMGIRGVKIPHSAGIPTENVPNEDSKAENFPRGDRDEGQIPPRQWRGPEGRIRSPVLESPREWRIREKKKIRRK</sequence>
<protein>
    <submittedName>
        <fullName evidence="2">Uncharacterized protein</fullName>
    </submittedName>
</protein>
<evidence type="ECO:0000313" key="3">
    <source>
        <dbReference type="Proteomes" id="UP001341840"/>
    </source>
</evidence>
<evidence type="ECO:0000313" key="2">
    <source>
        <dbReference type="EMBL" id="MED6136446.1"/>
    </source>
</evidence>
<dbReference type="EMBL" id="JASCZI010060861">
    <property type="protein sequence ID" value="MED6136446.1"/>
    <property type="molecule type" value="Genomic_DNA"/>
</dbReference>
<comment type="caution">
    <text evidence="2">The sequence shown here is derived from an EMBL/GenBank/DDBJ whole genome shotgun (WGS) entry which is preliminary data.</text>
</comment>
<accession>A0ABU6SJ69</accession>
<feature type="compositionally biased region" description="Basic and acidic residues" evidence="1">
    <location>
        <begin position="24"/>
        <end position="39"/>
    </location>
</feature>
<gene>
    <name evidence="2" type="ORF">PIB30_056178</name>
</gene>
<keyword evidence="3" id="KW-1185">Reference proteome</keyword>
<dbReference type="Proteomes" id="UP001341840">
    <property type="component" value="Unassembled WGS sequence"/>
</dbReference>
<reference evidence="2 3" key="1">
    <citation type="journal article" date="2023" name="Plants (Basel)">
        <title>Bridging the Gap: Combining Genomics and Transcriptomics Approaches to Understand Stylosanthes scabra, an Orphan Legume from the Brazilian Caatinga.</title>
        <authorList>
            <person name="Ferreira-Neto J.R.C."/>
            <person name="da Silva M.D."/>
            <person name="Binneck E."/>
            <person name="de Melo N.F."/>
            <person name="da Silva R.H."/>
            <person name="de Melo A.L.T.M."/>
            <person name="Pandolfi V."/>
            <person name="Bustamante F.O."/>
            <person name="Brasileiro-Vidal A.C."/>
            <person name="Benko-Iseppon A.M."/>
        </authorList>
    </citation>
    <scope>NUCLEOTIDE SEQUENCE [LARGE SCALE GENOMIC DNA]</scope>
    <source>
        <tissue evidence="2">Leaves</tissue>
    </source>
</reference>
<organism evidence="2 3">
    <name type="scientific">Stylosanthes scabra</name>
    <dbReference type="NCBI Taxonomy" id="79078"/>
    <lineage>
        <taxon>Eukaryota</taxon>
        <taxon>Viridiplantae</taxon>
        <taxon>Streptophyta</taxon>
        <taxon>Embryophyta</taxon>
        <taxon>Tracheophyta</taxon>
        <taxon>Spermatophyta</taxon>
        <taxon>Magnoliopsida</taxon>
        <taxon>eudicotyledons</taxon>
        <taxon>Gunneridae</taxon>
        <taxon>Pentapetalae</taxon>
        <taxon>rosids</taxon>
        <taxon>fabids</taxon>
        <taxon>Fabales</taxon>
        <taxon>Fabaceae</taxon>
        <taxon>Papilionoideae</taxon>
        <taxon>50 kb inversion clade</taxon>
        <taxon>dalbergioids sensu lato</taxon>
        <taxon>Dalbergieae</taxon>
        <taxon>Pterocarpus clade</taxon>
        <taxon>Stylosanthes</taxon>
    </lineage>
</organism>